<dbReference type="EMBL" id="BMDP01000003">
    <property type="protein sequence ID" value="GGI55236.1"/>
    <property type="molecule type" value="Genomic_DNA"/>
</dbReference>
<comment type="caution">
    <text evidence="1">The sequence shown here is derived from an EMBL/GenBank/DDBJ whole genome shotgun (WGS) entry which is preliminary data.</text>
</comment>
<proteinExistence type="predicted"/>
<evidence type="ECO:0000313" key="1">
    <source>
        <dbReference type="EMBL" id="GGI55236.1"/>
    </source>
</evidence>
<evidence type="ECO:0000313" key="2">
    <source>
        <dbReference type="Proteomes" id="UP000627205"/>
    </source>
</evidence>
<keyword evidence="2" id="KW-1185">Reference proteome</keyword>
<gene>
    <name evidence="1" type="ORF">GCM10011430_24100</name>
</gene>
<reference evidence="1" key="1">
    <citation type="journal article" date="2014" name="Int. J. Syst. Evol. Microbiol.">
        <title>Complete genome sequence of Corynebacterium casei LMG S-19264T (=DSM 44701T), isolated from a smear-ripened cheese.</title>
        <authorList>
            <consortium name="US DOE Joint Genome Institute (JGI-PGF)"/>
            <person name="Walter F."/>
            <person name="Albersmeier A."/>
            <person name="Kalinowski J."/>
            <person name="Ruckert C."/>
        </authorList>
    </citation>
    <scope>NUCLEOTIDE SEQUENCE</scope>
    <source>
        <strain evidence="1">CCM 7664</strain>
    </source>
</reference>
<organism evidence="1 2">
    <name type="scientific">Oxalicibacterium solurbis</name>
    <dbReference type="NCBI Taxonomy" id="69280"/>
    <lineage>
        <taxon>Bacteria</taxon>
        <taxon>Pseudomonadati</taxon>
        <taxon>Pseudomonadota</taxon>
        <taxon>Betaproteobacteria</taxon>
        <taxon>Burkholderiales</taxon>
        <taxon>Oxalobacteraceae</taxon>
        <taxon>Oxalicibacterium</taxon>
    </lineage>
</organism>
<dbReference type="AlphaFoldDB" id="A0A8J3B1A8"/>
<reference evidence="1" key="2">
    <citation type="submission" date="2020-09" db="EMBL/GenBank/DDBJ databases">
        <authorList>
            <person name="Sun Q."/>
            <person name="Sedlacek I."/>
        </authorList>
    </citation>
    <scope>NUCLEOTIDE SEQUENCE</scope>
    <source>
        <strain evidence="1">CCM 7664</strain>
    </source>
</reference>
<accession>A0A8J3B1A8</accession>
<dbReference type="Proteomes" id="UP000627205">
    <property type="component" value="Unassembled WGS sequence"/>
</dbReference>
<name>A0A8J3B1A8_9BURK</name>
<sequence>MLKYDFSVKTREGQRLESIVIGGRDREEAERKLRQMYRHCEVLRCDIKGSVQRPGLAHSVDDILSLISR</sequence>
<protein>
    <submittedName>
        <fullName evidence="1">Uncharacterized protein</fullName>
    </submittedName>
</protein>